<dbReference type="AlphaFoldDB" id="M0ZYJ5"/>
<protein>
    <submittedName>
        <fullName evidence="1">Uncharacterized protein</fullName>
    </submittedName>
</protein>
<name>M0ZYJ5_SOLTU</name>
<accession>M0ZYJ5</accession>
<dbReference type="PaxDb" id="4113-PGSC0003DMT400010783"/>
<keyword evidence="2" id="KW-1185">Reference proteome</keyword>
<evidence type="ECO:0000313" key="2">
    <source>
        <dbReference type="Proteomes" id="UP000011115"/>
    </source>
</evidence>
<dbReference type="HOGENOM" id="CLU_145720_0_0_1"/>
<reference evidence="1" key="2">
    <citation type="submission" date="2015-06" db="UniProtKB">
        <authorList>
            <consortium name="EnsemblPlants"/>
        </authorList>
    </citation>
    <scope>IDENTIFICATION</scope>
    <source>
        <strain evidence="1">DM1-3 516 R44</strain>
    </source>
</reference>
<dbReference type="Proteomes" id="UP000011115">
    <property type="component" value="Unassembled WGS sequence"/>
</dbReference>
<sequence>MTKKGFHALHGNIRAWKELPIEQYHVWMIAWSVGGLTKQGGASEDAASFDELETTSATSQTDLARIPRSPKVPRRYKGSCSFGELEINRRLAEFLRRARPRSPNFTECFKGRLPRKGHVADLFGDSPSSLGDPDPARPLSLLGHYWASYGVIA</sequence>
<dbReference type="InParanoid" id="M0ZYJ5"/>
<organism evidence="1 2">
    <name type="scientific">Solanum tuberosum</name>
    <name type="common">Potato</name>
    <dbReference type="NCBI Taxonomy" id="4113"/>
    <lineage>
        <taxon>Eukaryota</taxon>
        <taxon>Viridiplantae</taxon>
        <taxon>Streptophyta</taxon>
        <taxon>Embryophyta</taxon>
        <taxon>Tracheophyta</taxon>
        <taxon>Spermatophyta</taxon>
        <taxon>Magnoliopsida</taxon>
        <taxon>eudicotyledons</taxon>
        <taxon>Gunneridae</taxon>
        <taxon>Pentapetalae</taxon>
        <taxon>asterids</taxon>
        <taxon>lamiids</taxon>
        <taxon>Solanales</taxon>
        <taxon>Solanaceae</taxon>
        <taxon>Solanoideae</taxon>
        <taxon>Solaneae</taxon>
        <taxon>Solanum</taxon>
    </lineage>
</organism>
<dbReference type="EnsemblPlants" id="PGSC0003DMT400010783">
    <property type="protein sequence ID" value="PGSC0003DMT400010783"/>
    <property type="gene ID" value="PGSC0003DMG400004214"/>
</dbReference>
<dbReference type="Gramene" id="PGSC0003DMT400010783">
    <property type="protein sequence ID" value="PGSC0003DMT400010783"/>
    <property type="gene ID" value="PGSC0003DMG400004214"/>
</dbReference>
<evidence type="ECO:0000313" key="1">
    <source>
        <dbReference type="EnsemblPlants" id="PGSC0003DMT400010783"/>
    </source>
</evidence>
<reference evidence="2" key="1">
    <citation type="journal article" date="2011" name="Nature">
        <title>Genome sequence and analysis of the tuber crop potato.</title>
        <authorList>
            <consortium name="The Potato Genome Sequencing Consortium"/>
        </authorList>
    </citation>
    <scope>NUCLEOTIDE SEQUENCE [LARGE SCALE GENOMIC DNA]</scope>
    <source>
        <strain evidence="2">cv. DM1-3 516 R44</strain>
    </source>
</reference>
<proteinExistence type="predicted"/>